<proteinExistence type="predicted"/>
<dbReference type="Pfam" id="PF20058">
    <property type="entry name" value="DUF6457"/>
    <property type="match status" value="1"/>
</dbReference>
<dbReference type="InterPro" id="IPR045598">
    <property type="entry name" value="DUF6457"/>
</dbReference>
<evidence type="ECO:0000313" key="2">
    <source>
        <dbReference type="EMBL" id="UNK45362.1"/>
    </source>
</evidence>
<protein>
    <submittedName>
        <fullName evidence="2">DUF6457 domain-containing protein</fullName>
    </submittedName>
</protein>
<organism evidence="2 3">
    <name type="scientific">Arthrobacter sulfonylureivorans</name>
    <dbReference type="NCBI Taxonomy" id="2486855"/>
    <lineage>
        <taxon>Bacteria</taxon>
        <taxon>Bacillati</taxon>
        <taxon>Actinomycetota</taxon>
        <taxon>Actinomycetes</taxon>
        <taxon>Micrococcales</taxon>
        <taxon>Micrococcaceae</taxon>
        <taxon>Arthrobacter</taxon>
    </lineage>
</organism>
<dbReference type="RefSeq" id="WP_127515236.1">
    <property type="nucleotide sequence ID" value="NZ_CP093326.1"/>
</dbReference>
<dbReference type="EMBL" id="CP093326">
    <property type="protein sequence ID" value="UNK45362.1"/>
    <property type="molecule type" value="Genomic_DNA"/>
</dbReference>
<feature type="domain" description="DUF6457" evidence="1">
    <location>
        <begin position="5"/>
        <end position="87"/>
    </location>
</feature>
<name>A0ABY3WAL3_9MICC</name>
<evidence type="ECO:0000313" key="3">
    <source>
        <dbReference type="Proteomes" id="UP000829069"/>
    </source>
</evidence>
<reference evidence="2 3" key="1">
    <citation type="submission" date="2022-03" db="EMBL/GenBank/DDBJ databases">
        <title>Isotopic signatures of nitrous oxide derived from detoxification processes.</title>
        <authorList>
            <person name="Behrendt U."/>
            <person name="Buchen C."/>
            <person name="Well R."/>
            <person name="Ulrich A."/>
            <person name="Rohe L."/>
            <person name="Kolb S."/>
            <person name="Schloter M."/>
            <person name="Horn M.A."/>
            <person name="Augustin J."/>
        </authorList>
    </citation>
    <scope>NUCLEOTIDE SEQUENCE [LARGE SCALE GENOMIC DNA]</scope>
    <source>
        <strain evidence="2 3">S4-C24</strain>
    </source>
</reference>
<evidence type="ECO:0000259" key="1">
    <source>
        <dbReference type="Pfam" id="PF20058"/>
    </source>
</evidence>
<sequence>MSGAAEQLSPYVSELLKALELEDMPVDIDAVLGLAGVAAHSVVRPAAPLTTFVVGYAAGFAAATGQATPEVAIRAASRVADEVARRHGAVQE</sequence>
<dbReference type="Proteomes" id="UP000829069">
    <property type="component" value="Chromosome"/>
</dbReference>
<gene>
    <name evidence="2" type="ORF">MNQ99_15710</name>
</gene>
<keyword evidence="3" id="KW-1185">Reference proteome</keyword>
<accession>A0ABY3WAL3</accession>